<organism evidence="1 2">
    <name type="scientific">Deinococcus lacus</name>
    <dbReference type="NCBI Taxonomy" id="392561"/>
    <lineage>
        <taxon>Bacteria</taxon>
        <taxon>Thermotogati</taxon>
        <taxon>Deinococcota</taxon>
        <taxon>Deinococci</taxon>
        <taxon>Deinococcales</taxon>
        <taxon>Deinococcaceae</taxon>
        <taxon>Deinococcus</taxon>
    </lineage>
</organism>
<comment type="caution">
    <text evidence="1">The sequence shown here is derived from an EMBL/GenBank/DDBJ whole genome shotgun (WGS) entry which is preliminary data.</text>
</comment>
<dbReference type="RefSeq" id="WP_380084256.1">
    <property type="nucleotide sequence ID" value="NZ_JBHSWD010000006.1"/>
</dbReference>
<protein>
    <submittedName>
        <fullName evidence="1">Uncharacterized protein</fullName>
    </submittedName>
</protein>
<reference evidence="2" key="1">
    <citation type="journal article" date="2019" name="Int. J. Syst. Evol. Microbiol.">
        <title>The Global Catalogue of Microorganisms (GCM) 10K type strain sequencing project: providing services to taxonomists for standard genome sequencing and annotation.</title>
        <authorList>
            <consortium name="The Broad Institute Genomics Platform"/>
            <consortium name="The Broad Institute Genome Sequencing Center for Infectious Disease"/>
            <person name="Wu L."/>
            <person name="Ma J."/>
        </authorList>
    </citation>
    <scope>NUCLEOTIDE SEQUENCE [LARGE SCALE GENOMIC DNA]</scope>
    <source>
        <strain evidence="2">CGMCC 1.15772</strain>
    </source>
</reference>
<sequence length="67" mass="7460">MRRLLTLPGGGRILFDGDRLDFPDLGEVSFAQAPAYVQVHGVVSAWEDWAAVPEEQWQALARQVGEH</sequence>
<accession>A0ABW1YI68</accession>
<gene>
    <name evidence="1" type="ORF">ACFP81_14950</name>
</gene>
<proteinExistence type="predicted"/>
<dbReference type="EMBL" id="JBHSWD010000006">
    <property type="protein sequence ID" value="MFC6593183.1"/>
    <property type="molecule type" value="Genomic_DNA"/>
</dbReference>
<evidence type="ECO:0000313" key="2">
    <source>
        <dbReference type="Proteomes" id="UP001596297"/>
    </source>
</evidence>
<evidence type="ECO:0000313" key="1">
    <source>
        <dbReference type="EMBL" id="MFC6593183.1"/>
    </source>
</evidence>
<keyword evidence="2" id="KW-1185">Reference proteome</keyword>
<name>A0ABW1YI68_9DEIO</name>
<dbReference type="Proteomes" id="UP001596297">
    <property type="component" value="Unassembled WGS sequence"/>
</dbReference>